<dbReference type="PANTHER" id="PTHR11669">
    <property type="entry name" value="REPLICATION FACTOR C / DNA POLYMERASE III GAMMA-TAU SUBUNIT"/>
    <property type="match status" value="1"/>
</dbReference>
<reference evidence="2 3" key="1">
    <citation type="journal article" date="2006" name="Science">
        <title>The genome of black cottonwood, Populus trichocarpa (Torr. &amp; Gray).</title>
        <authorList>
            <person name="Tuskan G.A."/>
            <person name="Difazio S."/>
            <person name="Jansson S."/>
            <person name="Bohlmann J."/>
            <person name="Grigoriev I."/>
            <person name="Hellsten U."/>
            <person name="Putnam N."/>
            <person name="Ralph S."/>
            <person name="Rombauts S."/>
            <person name="Salamov A."/>
            <person name="Schein J."/>
            <person name="Sterck L."/>
            <person name="Aerts A."/>
            <person name="Bhalerao R.R."/>
            <person name="Bhalerao R.P."/>
            <person name="Blaudez D."/>
            <person name="Boerjan W."/>
            <person name="Brun A."/>
            <person name="Brunner A."/>
            <person name="Busov V."/>
            <person name="Campbell M."/>
            <person name="Carlson J."/>
            <person name="Chalot M."/>
            <person name="Chapman J."/>
            <person name="Chen G.L."/>
            <person name="Cooper D."/>
            <person name="Coutinho P.M."/>
            <person name="Couturier J."/>
            <person name="Covert S."/>
            <person name="Cronk Q."/>
            <person name="Cunningham R."/>
            <person name="Davis J."/>
            <person name="Degroeve S."/>
            <person name="Dejardin A."/>
            <person name="Depamphilis C."/>
            <person name="Detter J."/>
            <person name="Dirks B."/>
            <person name="Dubchak I."/>
            <person name="Duplessis S."/>
            <person name="Ehlting J."/>
            <person name="Ellis B."/>
            <person name="Gendler K."/>
            <person name="Goodstein D."/>
            <person name="Gribskov M."/>
            <person name="Grimwood J."/>
            <person name="Groover A."/>
            <person name="Gunter L."/>
            <person name="Hamberger B."/>
            <person name="Heinze B."/>
            <person name="Helariutta Y."/>
            <person name="Henrissat B."/>
            <person name="Holligan D."/>
            <person name="Holt R."/>
            <person name="Huang W."/>
            <person name="Islam-Faridi N."/>
            <person name="Jones S."/>
            <person name="Jones-Rhoades M."/>
            <person name="Jorgensen R."/>
            <person name="Joshi C."/>
            <person name="Kangasjarvi J."/>
            <person name="Karlsson J."/>
            <person name="Kelleher C."/>
            <person name="Kirkpatrick R."/>
            <person name="Kirst M."/>
            <person name="Kohler A."/>
            <person name="Kalluri U."/>
            <person name="Larimer F."/>
            <person name="Leebens-Mack J."/>
            <person name="Leple J.C."/>
            <person name="Locascio P."/>
            <person name="Lou Y."/>
            <person name="Lucas S."/>
            <person name="Martin F."/>
            <person name="Montanini B."/>
            <person name="Napoli C."/>
            <person name="Nelson D.R."/>
            <person name="Nelson C."/>
            <person name="Nieminen K."/>
            <person name="Nilsson O."/>
            <person name="Pereda V."/>
            <person name="Peter G."/>
            <person name="Philippe R."/>
            <person name="Pilate G."/>
            <person name="Poliakov A."/>
            <person name="Razumovskaya J."/>
            <person name="Richardson P."/>
            <person name="Rinaldi C."/>
            <person name="Ritland K."/>
            <person name="Rouze P."/>
            <person name="Ryaboy D."/>
            <person name="Schmutz J."/>
            <person name="Schrader J."/>
            <person name="Segerman B."/>
            <person name="Shin H."/>
            <person name="Siddiqui A."/>
            <person name="Sterky F."/>
            <person name="Terry A."/>
            <person name="Tsai C.J."/>
            <person name="Uberbacher E."/>
            <person name="Unneberg P."/>
            <person name="Vahala J."/>
            <person name="Wall K."/>
            <person name="Wessler S."/>
            <person name="Yang G."/>
            <person name="Yin T."/>
            <person name="Douglas C."/>
            <person name="Marra M."/>
            <person name="Sandberg G."/>
            <person name="Van de Peer Y."/>
            <person name="Rokhsar D."/>
        </authorList>
    </citation>
    <scope>NUCLEOTIDE SEQUENCE [LARGE SCALE GENOMIC DNA]</scope>
    <source>
        <strain evidence="3">cv. Nisqually</strain>
        <strain evidence="2">Nisqually-1</strain>
    </source>
</reference>
<dbReference type="InParanoid" id="A0A3N7FMU2"/>
<feature type="region of interest" description="Disordered" evidence="1">
    <location>
        <begin position="19"/>
        <end position="46"/>
    </location>
</feature>
<dbReference type="EMBL" id="CM009292">
    <property type="protein sequence ID" value="RQO88091.1"/>
    <property type="molecule type" value="Genomic_DNA"/>
</dbReference>
<organism evidence="2 3">
    <name type="scientific">Populus trichocarpa</name>
    <name type="common">Western balsam poplar</name>
    <name type="synonym">Populus balsamifera subsp. trichocarpa</name>
    <dbReference type="NCBI Taxonomy" id="3694"/>
    <lineage>
        <taxon>Eukaryota</taxon>
        <taxon>Viridiplantae</taxon>
        <taxon>Streptophyta</taxon>
        <taxon>Embryophyta</taxon>
        <taxon>Tracheophyta</taxon>
        <taxon>Spermatophyta</taxon>
        <taxon>Magnoliopsida</taxon>
        <taxon>eudicotyledons</taxon>
        <taxon>Gunneridae</taxon>
        <taxon>Pentapetalae</taxon>
        <taxon>rosids</taxon>
        <taxon>fabids</taxon>
        <taxon>Malpighiales</taxon>
        <taxon>Salicaceae</taxon>
        <taxon>Saliceae</taxon>
        <taxon>Populus</taxon>
    </lineage>
</organism>
<name>A0A3N7FMU2_POPTR</name>
<gene>
    <name evidence="2" type="ORF">POPTR_003G093400</name>
</gene>
<dbReference type="GO" id="GO:0006281">
    <property type="term" value="P:DNA repair"/>
    <property type="evidence" value="ECO:0000318"/>
    <property type="project" value="GO_Central"/>
</dbReference>
<sequence length="451" mass="52256">MASFFNLCFPWLKSKESRSADMSTQPDNSHDHPSDTKDIHCMRKSDENSKRILRTANYEPLMVTARAASRRSTHLPVAKGERPEVGHTFSWAEKYQPKALKDFICHREKAESIRSTVCRGHYNHCIFEGPPGVGKRTMALAMLRECAGMDITETKEEIREFDLSGSGPISNIPVKIEVSSQLIQIDLSEIRWHATEVILDLLQETYINGQAIIVNEAERLSKDAQLRIKSFLQTYRGHCKVIFCCYDISRLHDLSPLCMVIPLLPPSDEQIVEVLHFIAKKQDIELPDQLANNIAEKSKRCLQQAIRSFEATWHSNYPFKEEQLVLTGWEKEIADIATSIIEEQSSKRLFLFRQKLQILLQHNLCPQFVFFTLVEELKRHLDDRIQMQIGVFTQTYNDDQNEDLCIERKKMRNQEELFCGQMRTRVAGFVRIEEFVAKFMSFYKYNGIKQG</sequence>
<dbReference type="GO" id="GO:0006261">
    <property type="term" value="P:DNA-templated DNA replication"/>
    <property type="evidence" value="ECO:0000318"/>
    <property type="project" value="GO_Central"/>
</dbReference>
<dbReference type="InterPro" id="IPR027417">
    <property type="entry name" value="P-loop_NTPase"/>
</dbReference>
<dbReference type="EMBL" id="CM009292">
    <property type="protein sequence ID" value="RQO88088.1"/>
    <property type="molecule type" value="Genomic_DNA"/>
</dbReference>
<dbReference type="Proteomes" id="UP000006729">
    <property type="component" value="Chromosome 3"/>
</dbReference>
<dbReference type="SUPFAM" id="SSF48019">
    <property type="entry name" value="post-AAA+ oligomerization domain-like"/>
    <property type="match status" value="1"/>
</dbReference>
<dbReference type="Gene3D" id="1.20.272.10">
    <property type="match status" value="1"/>
</dbReference>
<feature type="compositionally biased region" description="Basic and acidic residues" evidence="1">
    <location>
        <begin position="28"/>
        <end position="46"/>
    </location>
</feature>
<reference evidence="2" key="2">
    <citation type="submission" date="2017-07" db="EMBL/GenBank/DDBJ databases">
        <title>WGS assembly of Populus trichocarpa.</title>
        <authorList>
            <person name="Tuskan G."/>
            <person name="Difazio S."/>
            <person name="Jansson S."/>
            <person name="Bohlmann J."/>
            <person name="Grigoriev I."/>
            <person name="Hellsten U."/>
            <person name="Putnam N."/>
            <person name="Ralph S."/>
            <person name="Rombauts S."/>
            <person name="Salamov A."/>
            <person name="Schein J."/>
            <person name="Sterck L."/>
            <person name="Aerts A."/>
            <person name="Bhalerao R."/>
            <person name="Bhalerao R."/>
            <person name="Blaudez D."/>
            <person name="Boerjan W."/>
            <person name="Brun A."/>
            <person name="Brunner A."/>
            <person name="Busov V."/>
            <person name="Campbell M."/>
            <person name="Carlson J."/>
            <person name="Chalot M."/>
            <person name="Chapman J."/>
            <person name="Chen G."/>
            <person name="Cooper D."/>
            <person name="Coutinho P."/>
            <person name="Couturier J."/>
            <person name="Covert S."/>
            <person name="Cronk Q."/>
            <person name="Cunningham R."/>
            <person name="Davis J."/>
            <person name="Degroeve S."/>
            <person name="Dejardin A."/>
            <person name="Depamphilis C."/>
            <person name="Detter J."/>
            <person name="Dirks B."/>
            <person name="Dubchak I."/>
            <person name="Duplessis S."/>
            <person name="Ehlting J."/>
            <person name="Ellis B."/>
            <person name="Gendler K."/>
            <person name="Goodstein D."/>
            <person name="Gribskov M."/>
            <person name="Grimwood J."/>
            <person name="Groover A."/>
            <person name="Gunter L."/>
            <person name="Hamberger B."/>
            <person name="Heinze B."/>
            <person name="Helariutta Y."/>
            <person name="Henrissat B."/>
            <person name="Holligan D."/>
            <person name="Holt R."/>
            <person name="Huang W."/>
            <person name="Islam-Faridi N."/>
            <person name="Jones S."/>
            <person name="Jones-Rhoades M."/>
            <person name="Jorgensen R."/>
            <person name="Joshi C."/>
            <person name="Kangasjarvi J."/>
            <person name="Karlsson J."/>
            <person name="Kelleher C."/>
            <person name="Kirkpatrick R."/>
            <person name="Kirst M."/>
            <person name="Kohler A."/>
            <person name="Kalluri U."/>
            <person name="Larimer F."/>
            <person name="Leebens-Mack J."/>
            <person name="Leple J."/>
            <person name="Locascio P."/>
            <person name="Lou Y."/>
            <person name="Lucas S."/>
            <person name="Martin F."/>
            <person name="Montanini B."/>
            <person name="Napoli C."/>
            <person name="Nelson D."/>
            <person name="Nelson C."/>
            <person name="Nieminen K."/>
            <person name="Nilsson O."/>
            <person name="Pereda V."/>
            <person name="Peter G."/>
            <person name="Philippe R."/>
            <person name="Pilate G."/>
            <person name="Poliakov A."/>
            <person name="Razumovskaya J."/>
            <person name="Richardson P."/>
            <person name="Rinaldi C."/>
            <person name="Ritland K."/>
            <person name="Rouze P."/>
            <person name="Ryaboy D."/>
            <person name="Schmutz J."/>
            <person name="Schrader J."/>
            <person name="Segerman B."/>
            <person name="Shin H."/>
            <person name="Siddiqui A."/>
            <person name="Sterky F."/>
            <person name="Terry A."/>
            <person name="Tsai C."/>
            <person name="Uberbacher E."/>
            <person name="Unneberg P."/>
            <person name="Vahala J."/>
            <person name="Wall K."/>
            <person name="Wessler S."/>
            <person name="Yang G."/>
            <person name="Yin T."/>
            <person name="Douglas C."/>
            <person name="Marra M."/>
            <person name="Sandberg G."/>
            <person name="Van De Peer Y."/>
            <person name="Rokhsar D."/>
        </authorList>
    </citation>
    <scope>NUCLEOTIDE SEQUENCE</scope>
    <source>
        <strain evidence="2">Nisqually-1</strain>
    </source>
</reference>
<dbReference type="Gene3D" id="3.40.50.300">
    <property type="entry name" value="P-loop containing nucleotide triphosphate hydrolases"/>
    <property type="match status" value="1"/>
</dbReference>
<accession>A0A3N7FMU2</accession>
<dbReference type="CDD" id="cd00009">
    <property type="entry name" value="AAA"/>
    <property type="match status" value="1"/>
</dbReference>
<dbReference type="Gene3D" id="1.10.8.60">
    <property type="match status" value="1"/>
</dbReference>
<evidence type="ECO:0000313" key="2">
    <source>
        <dbReference type="EMBL" id="RQO88091.1"/>
    </source>
</evidence>
<dbReference type="GO" id="GO:0003677">
    <property type="term" value="F:DNA binding"/>
    <property type="evidence" value="ECO:0007669"/>
    <property type="project" value="InterPro"/>
</dbReference>
<evidence type="ECO:0000256" key="1">
    <source>
        <dbReference type="SAM" id="MobiDB-lite"/>
    </source>
</evidence>
<evidence type="ECO:0000313" key="3">
    <source>
        <dbReference type="Proteomes" id="UP000006729"/>
    </source>
</evidence>
<evidence type="ECO:0008006" key="4">
    <source>
        <dbReference type="Google" id="ProtNLM"/>
    </source>
</evidence>
<dbReference type="STRING" id="3694.A0A3N7FMU2"/>
<protein>
    <recommendedName>
        <fullName evidence="4">AAA+ ATPase domain-containing protein</fullName>
    </recommendedName>
</protein>
<keyword evidence="3" id="KW-1185">Reference proteome</keyword>
<proteinExistence type="predicted"/>
<dbReference type="InterPro" id="IPR050238">
    <property type="entry name" value="DNA_Rep/Repair_Clamp_Loader"/>
</dbReference>
<dbReference type="FunFam" id="1.10.8.60:FF:000030">
    <property type="entry name" value="replication factor C subunit 3"/>
    <property type="match status" value="1"/>
</dbReference>
<dbReference type="InterPro" id="IPR008921">
    <property type="entry name" value="DNA_pol3_clamp-load_cplx_C"/>
</dbReference>
<dbReference type="GO" id="GO:0005663">
    <property type="term" value="C:DNA replication factor C complex"/>
    <property type="evidence" value="ECO:0000318"/>
    <property type="project" value="GO_Central"/>
</dbReference>
<dbReference type="SUPFAM" id="SSF52540">
    <property type="entry name" value="P-loop containing nucleoside triphosphate hydrolases"/>
    <property type="match status" value="1"/>
</dbReference>
<dbReference type="GO" id="GO:0005634">
    <property type="term" value="C:nucleus"/>
    <property type="evidence" value="ECO:0000318"/>
    <property type="project" value="GO_Central"/>
</dbReference>
<dbReference type="PANTHER" id="PTHR11669:SF52">
    <property type="entry name" value="OS10G0574500 PROTEIN"/>
    <property type="match status" value="1"/>
</dbReference>
<dbReference type="AlphaFoldDB" id="A0A3N7FMU2"/>